<dbReference type="AlphaFoldDB" id="A0A3P7IGQ5"/>
<dbReference type="EMBL" id="UYYB01025138">
    <property type="protein sequence ID" value="VDM72381.1"/>
    <property type="molecule type" value="Genomic_DNA"/>
</dbReference>
<organism evidence="2 3">
    <name type="scientific">Strongylus vulgaris</name>
    <name type="common">Blood worm</name>
    <dbReference type="NCBI Taxonomy" id="40348"/>
    <lineage>
        <taxon>Eukaryota</taxon>
        <taxon>Metazoa</taxon>
        <taxon>Ecdysozoa</taxon>
        <taxon>Nematoda</taxon>
        <taxon>Chromadorea</taxon>
        <taxon>Rhabditida</taxon>
        <taxon>Rhabditina</taxon>
        <taxon>Rhabditomorpha</taxon>
        <taxon>Strongyloidea</taxon>
        <taxon>Strongylidae</taxon>
        <taxon>Strongylus</taxon>
    </lineage>
</organism>
<name>A0A3P7IGQ5_STRVU</name>
<reference evidence="2 3" key="1">
    <citation type="submission" date="2018-11" db="EMBL/GenBank/DDBJ databases">
        <authorList>
            <consortium name="Pathogen Informatics"/>
        </authorList>
    </citation>
    <scope>NUCLEOTIDE SEQUENCE [LARGE SCALE GENOMIC DNA]</scope>
</reference>
<proteinExistence type="predicted"/>
<dbReference type="Proteomes" id="UP000270094">
    <property type="component" value="Unassembled WGS sequence"/>
</dbReference>
<accession>A0A3P7IGQ5</accession>
<gene>
    <name evidence="2" type="ORF">SVUK_LOCUS7379</name>
</gene>
<keyword evidence="3" id="KW-1185">Reference proteome</keyword>
<sequence length="87" mass="9211">MWDLTTALDQHMAARQNPLANAPSTSSMDTLKASSTVKLPQTILQGLNGPSPQELLQLIDECEICCNSMSPTPASTPHSSVAHLPGL</sequence>
<feature type="compositionally biased region" description="Polar residues" evidence="1">
    <location>
        <begin position="18"/>
        <end position="33"/>
    </location>
</feature>
<feature type="region of interest" description="Disordered" evidence="1">
    <location>
        <begin position="14"/>
        <end position="33"/>
    </location>
</feature>
<evidence type="ECO:0000256" key="1">
    <source>
        <dbReference type="SAM" id="MobiDB-lite"/>
    </source>
</evidence>
<protein>
    <submittedName>
        <fullName evidence="2">Uncharacterized protein</fullName>
    </submittedName>
</protein>
<dbReference type="OrthoDB" id="6077599at2759"/>
<evidence type="ECO:0000313" key="3">
    <source>
        <dbReference type="Proteomes" id="UP000270094"/>
    </source>
</evidence>
<evidence type="ECO:0000313" key="2">
    <source>
        <dbReference type="EMBL" id="VDM72381.1"/>
    </source>
</evidence>